<dbReference type="PANTHER" id="PTHR35528">
    <property type="entry name" value="BLL1675 PROTEIN"/>
    <property type="match status" value="1"/>
</dbReference>
<evidence type="ECO:0000256" key="4">
    <source>
        <dbReference type="SAM" id="MobiDB-lite"/>
    </source>
</evidence>
<keyword evidence="2" id="KW-0238">DNA-binding</keyword>
<dbReference type="InterPro" id="IPR032874">
    <property type="entry name" value="DDE_dom"/>
</dbReference>
<evidence type="ECO:0000256" key="2">
    <source>
        <dbReference type="ARBA" id="ARBA00023125"/>
    </source>
</evidence>
<dbReference type="GO" id="GO:0032196">
    <property type="term" value="P:transposition"/>
    <property type="evidence" value="ECO:0007669"/>
    <property type="project" value="UniProtKB-KW"/>
</dbReference>
<keyword evidence="3" id="KW-0233">DNA recombination</keyword>
<dbReference type="PANTHER" id="PTHR35528:SF3">
    <property type="entry name" value="BLL1675 PROTEIN"/>
    <property type="match status" value="1"/>
</dbReference>
<dbReference type="EMBL" id="LAZR01026118">
    <property type="protein sequence ID" value="KKL69744.1"/>
    <property type="molecule type" value="Genomic_DNA"/>
</dbReference>
<sequence length="231" mass="27375">MQKTSYARYRFPPVIIRHAVWLYFRFPLSYRDVEDMLAERGIDVSYETVRRWSLKFGLGYARTLRRLRPRPDCRWHLDEVFVLINGKRMYLWRAVDSEGEVLDILVQRRRDKRAALKLMRKLLKNQGFVPDAFVTDKLPSYGAALGDLGLSKRHDFGGRKNNRAENSHLPVRQRERRMQRFKSPGSAQRFLSTHAAIYNTFYTQRHLISRKTLRQFRAEATEQWRQAAAAA</sequence>
<keyword evidence="1" id="KW-0815">Transposition</keyword>
<dbReference type="AlphaFoldDB" id="A0A0F9E6Y5"/>
<evidence type="ECO:0000256" key="3">
    <source>
        <dbReference type="ARBA" id="ARBA00023172"/>
    </source>
</evidence>
<feature type="domain" description="DDE" evidence="5">
    <location>
        <begin position="74"/>
        <end position="201"/>
    </location>
</feature>
<reference evidence="6" key="1">
    <citation type="journal article" date="2015" name="Nature">
        <title>Complex archaea that bridge the gap between prokaryotes and eukaryotes.</title>
        <authorList>
            <person name="Spang A."/>
            <person name="Saw J.H."/>
            <person name="Jorgensen S.L."/>
            <person name="Zaremba-Niedzwiedzka K."/>
            <person name="Martijn J."/>
            <person name="Lind A.E."/>
            <person name="van Eijk R."/>
            <person name="Schleper C."/>
            <person name="Guy L."/>
            <person name="Ettema T.J."/>
        </authorList>
    </citation>
    <scope>NUCLEOTIDE SEQUENCE</scope>
</reference>
<evidence type="ECO:0000313" key="6">
    <source>
        <dbReference type="EMBL" id="KKL69744.1"/>
    </source>
</evidence>
<evidence type="ECO:0000256" key="1">
    <source>
        <dbReference type="ARBA" id="ARBA00022578"/>
    </source>
</evidence>
<accession>A0A0F9E6Y5</accession>
<comment type="caution">
    <text evidence="6">The sequence shown here is derived from an EMBL/GenBank/DDBJ whole genome shotgun (WGS) entry which is preliminary data.</text>
</comment>
<protein>
    <recommendedName>
        <fullName evidence="5">DDE domain-containing protein</fullName>
    </recommendedName>
</protein>
<evidence type="ECO:0000259" key="5">
    <source>
        <dbReference type="Pfam" id="PF13610"/>
    </source>
</evidence>
<organism evidence="6">
    <name type="scientific">marine sediment metagenome</name>
    <dbReference type="NCBI Taxonomy" id="412755"/>
    <lineage>
        <taxon>unclassified sequences</taxon>
        <taxon>metagenomes</taxon>
        <taxon>ecological metagenomes</taxon>
    </lineage>
</organism>
<dbReference type="InterPro" id="IPR047930">
    <property type="entry name" value="Transpos_IS6"/>
</dbReference>
<dbReference type="Pfam" id="PF13610">
    <property type="entry name" value="DDE_Tnp_IS240"/>
    <property type="match status" value="1"/>
</dbReference>
<gene>
    <name evidence="6" type="ORF">LCGC14_2111840</name>
</gene>
<dbReference type="GO" id="GO:0006310">
    <property type="term" value="P:DNA recombination"/>
    <property type="evidence" value="ECO:0007669"/>
    <property type="project" value="UniProtKB-KW"/>
</dbReference>
<dbReference type="GO" id="GO:0003677">
    <property type="term" value="F:DNA binding"/>
    <property type="evidence" value="ECO:0007669"/>
    <property type="project" value="UniProtKB-KW"/>
</dbReference>
<name>A0A0F9E6Y5_9ZZZZ</name>
<feature type="region of interest" description="Disordered" evidence="4">
    <location>
        <begin position="156"/>
        <end position="177"/>
    </location>
</feature>
<dbReference type="InterPro" id="IPR052183">
    <property type="entry name" value="IS_Transposase"/>
</dbReference>
<dbReference type="NCBIfam" id="NF033587">
    <property type="entry name" value="transpos_IS6"/>
    <property type="match status" value="1"/>
</dbReference>
<proteinExistence type="predicted"/>